<dbReference type="AlphaFoldDB" id="A0A183LEE6"/>
<accession>A0A183LEE6</accession>
<dbReference type="STRING" id="48269.A0A183LEE6"/>
<protein>
    <submittedName>
        <fullName evidence="1">Uncharacterized protein</fullName>
    </submittedName>
</protein>
<evidence type="ECO:0000313" key="1">
    <source>
        <dbReference type="EMBL" id="VDO54123.1"/>
    </source>
</evidence>
<organism evidence="1 2">
    <name type="scientific">Schistosoma margrebowiei</name>
    <dbReference type="NCBI Taxonomy" id="48269"/>
    <lineage>
        <taxon>Eukaryota</taxon>
        <taxon>Metazoa</taxon>
        <taxon>Spiralia</taxon>
        <taxon>Lophotrochozoa</taxon>
        <taxon>Platyhelminthes</taxon>
        <taxon>Trematoda</taxon>
        <taxon>Digenea</taxon>
        <taxon>Strigeidida</taxon>
        <taxon>Schistosomatoidea</taxon>
        <taxon>Schistosomatidae</taxon>
        <taxon>Schistosoma</taxon>
    </lineage>
</organism>
<evidence type="ECO:0000313" key="2">
    <source>
        <dbReference type="Proteomes" id="UP000277204"/>
    </source>
</evidence>
<reference evidence="1 2" key="1">
    <citation type="submission" date="2018-11" db="EMBL/GenBank/DDBJ databases">
        <authorList>
            <consortium name="Pathogen Informatics"/>
        </authorList>
    </citation>
    <scope>NUCLEOTIDE SEQUENCE [LARGE SCALE GENOMIC DNA]</scope>
    <source>
        <strain evidence="1 2">Zambia</strain>
    </source>
</reference>
<keyword evidence="2" id="KW-1185">Reference proteome</keyword>
<gene>
    <name evidence="1" type="ORF">SMRZ_LOCUS2171</name>
</gene>
<name>A0A183LEE6_9TREM</name>
<dbReference type="Proteomes" id="UP000277204">
    <property type="component" value="Unassembled WGS sequence"/>
</dbReference>
<sequence length="78" mass="9390">MLLYSEYEERNTPHTQGVTLILSKEARKSIKRWECHGSRIIEVSFKTKWERITMNVTQFYAPTNDSNDDDKDQFYERL</sequence>
<proteinExistence type="predicted"/>
<dbReference type="EMBL" id="UZAI01000540">
    <property type="protein sequence ID" value="VDO54123.1"/>
    <property type="molecule type" value="Genomic_DNA"/>
</dbReference>